<dbReference type="EMBL" id="LUXO01000029">
    <property type="protein sequence ID" value="KZV02794.1"/>
    <property type="molecule type" value="Genomic_DNA"/>
</dbReference>
<organism evidence="2 3">
    <name type="scientific">Lactiplantibacillus plantarum</name>
    <name type="common">Lactobacillus plantarum</name>
    <dbReference type="NCBI Taxonomy" id="1590"/>
    <lineage>
        <taxon>Bacteria</taxon>
        <taxon>Bacillati</taxon>
        <taxon>Bacillota</taxon>
        <taxon>Bacilli</taxon>
        <taxon>Lactobacillales</taxon>
        <taxon>Lactobacillaceae</taxon>
        <taxon>Lactiplantibacillus</taxon>
    </lineage>
</organism>
<evidence type="ECO:0000256" key="1">
    <source>
        <dbReference type="SAM" id="Phobius"/>
    </source>
</evidence>
<comment type="caution">
    <text evidence="2">The sequence shown here is derived from an EMBL/GenBank/DDBJ whole genome shotgun (WGS) entry which is preliminary data.</text>
</comment>
<evidence type="ECO:0000313" key="3">
    <source>
        <dbReference type="Proteomes" id="UP000076872"/>
    </source>
</evidence>
<keyword evidence="1" id="KW-1133">Transmembrane helix</keyword>
<keyword evidence="2" id="KW-0547">Nucleotide-binding</keyword>
<keyword evidence="1" id="KW-0472">Membrane</keyword>
<reference evidence="2 3" key="1">
    <citation type="submission" date="2016-03" db="EMBL/GenBank/DDBJ databases">
        <title>Comparative genomics of 54 Lactobacillus plantarum strains reveals genomic uncoupling from niche constraints.</title>
        <authorList>
            <person name="Martino M.E."/>
        </authorList>
    </citation>
    <scope>NUCLEOTIDE SEQUENCE [LARGE SCALE GENOMIC DNA]</scope>
    <source>
        <strain evidence="2 3">NAB2</strain>
    </source>
</reference>
<gene>
    <name evidence="2" type="ORF">NAB2_1766</name>
</gene>
<feature type="transmembrane region" description="Helical" evidence="1">
    <location>
        <begin position="12"/>
        <end position="31"/>
    </location>
</feature>
<dbReference type="Proteomes" id="UP000076872">
    <property type="component" value="Unassembled WGS sequence"/>
</dbReference>
<sequence length="55" mass="6758">MKILMPYFKRYRLDVWIAMLSVIVLVFATLWQPRLLQVIMELLSRMIRLRYSVKD</sequence>
<protein>
    <submittedName>
        <fullName evidence="2">Lipid A export ATP-binding/permease proteinMsbA</fullName>
    </submittedName>
</protein>
<keyword evidence="2" id="KW-0067">ATP-binding</keyword>
<dbReference type="AlphaFoldDB" id="A0AAW3RHQ4"/>
<keyword evidence="1" id="KW-0812">Transmembrane</keyword>
<accession>A0AAW3RHQ4</accession>
<dbReference type="GO" id="GO:0005524">
    <property type="term" value="F:ATP binding"/>
    <property type="evidence" value="ECO:0007669"/>
    <property type="project" value="UniProtKB-KW"/>
</dbReference>
<proteinExistence type="predicted"/>
<evidence type="ECO:0000313" key="2">
    <source>
        <dbReference type="EMBL" id="KZV02794.1"/>
    </source>
</evidence>
<name>A0AAW3RHQ4_LACPN</name>